<evidence type="ECO:0000313" key="6">
    <source>
        <dbReference type="EMBL" id="MBJ7536068.1"/>
    </source>
</evidence>
<dbReference type="PROSITE" id="PS50887">
    <property type="entry name" value="GGDEF"/>
    <property type="match status" value="1"/>
</dbReference>
<dbReference type="AlphaFoldDB" id="A0A934JKK2"/>
<feature type="transmembrane region" description="Helical" evidence="4">
    <location>
        <begin position="39"/>
        <end position="61"/>
    </location>
</feature>
<gene>
    <name evidence="6" type="ORF">I8J31_00095</name>
</gene>
<dbReference type="GO" id="GO:0052621">
    <property type="term" value="F:diguanylate cyclase activity"/>
    <property type="evidence" value="ECO:0007669"/>
    <property type="project" value="UniProtKB-EC"/>
</dbReference>
<feature type="transmembrane region" description="Helical" evidence="4">
    <location>
        <begin position="15"/>
        <end position="33"/>
    </location>
</feature>
<evidence type="ECO:0000259" key="5">
    <source>
        <dbReference type="PROSITE" id="PS50887"/>
    </source>
</evidence>
<dbReference type="InterPro" id="IPR029787">
    <property type="entry name" value="Nucleotide_cyclase"/>
</dbReference>
<dbReference type="Proteomes" id="UP000628710">
    <property type="component" value="Unassembled WGS sequence"/>
</dbReference>
<dbReference type="PANTHER" id="PTHR45138">
    <property type="entry name" value="REGULATORY COMPONENTS OF SENSORY TRANSDUCTION SYSTEM"/>
    <property type="match status" value="1"/>
</dbReference>
<dbReference type="GO" id="GO:0005886">
    <property type="term" value="C:plasma membrane"/>
    <property type="evidence" value="ECO:0007669"/>
    <property type="project" value="TreeGrafter"/>
</dbReference>
<dbReference type="SMART" id="SM00267">
    <property type="entry name" value="GGDEF"/>
    <property type="match status" value="1"/>
</dbReference>
<dbReference type="InterPro" id="IPR048435">
    <property type="entry name" value="MASE6"/>
</dbReference>
<accession>A0A934JKK2</accession>
<dbReference type="SUPFAM" id="SSF55073">
    <property type="entry name" value="Nucleotide cyclase"/>
    <property type="match status" value="1"/>
</dbReference>
<organism evidence="6 7">
    <name type="scientific">Marinomonas transparens</name>
    <dbReference type="NCBI Taxonomy" id="2795388"/>
    <lineage>
        <taxon>Bacteria</taxon>
        <taxon>Pseudomonadati</taxon>
        <taxon>Pseudomonadota</taxon>
        <taxon>Gammaproteobacteria</taxon>
        <taxon>Oceanospirillales</taxon>
        <taxon>Oceanospirillaceae</taxon>
        <taxon>Marinomonas</taxon>
    </lineage>
</organism>
<dbReference type="RefSeq" id="WP_199466154.1">
    <property type="nucleotide sequence ID" value="NZ_JAEMNX010000001.1"/>
</dbReference>
<evidence type="ECO:0000256" key="4">
    <source>
        <dbReference type="SAM" id="Phobius"/>
    </source>
</evidence>
<feature type="transmembrane region" description="Helical" evidence="4">
    <location>
        <begin position="73"/>
        <end position="99"/>
    </location>
</feature>
<evidence type="ECO:0000256" key="3">
    <source>
        <dbReference type="ARBA" id="ARBA00034247"/>
    </source>
</evidence>
<dbReference type="InterPro" id="IPR050469">
    <property type="entry name" value="Diguanylate_Cyclase"/>
</dbReference>
<reference evidence="6" key="1">
    <citation type="submission" date="2020-12" db="EMBL/GenBank/DDBJ databases">
        <title>Marinomonas arctica sp. nov., a psychrotolerant bacterium isolated from the Arctic.</title>
        <authorList>
            <person name="Zhang Y."/>
        </authorList>
    </citation>
    <scope>NUCLEOTIDE SEQUENCE</scope>
    <source>
        <strain evidence="6">C1424</strain>
    </source>
</reference>
<dbReference type="GO" id="GO:0043709">
    <property type="term" value="P:cell adhesion involved in single-species biofilm formation"/>
    <property type="evidence" value="ECO:0007669"/>
    <property type="project" value="TreeGrafter"/>
</dbReference>
<dbReference type="EC" id="2.7.7.65" evidence="2"/>
<evidence type="ECO:0000256" key="2">
    <source>
        <dbReference type="ARBA" id="ARBA00012528"/>
    </source>
</evidence>
<dbReference type="EMBL" id="JAEMNX010000001">
    <property type="protein sequence ID" value="MBJ7536068.1"/>
    <property type="molecule type" value="Genomic_DNA"/>
</dbReference>
<feature type="domain" description="GGDEF" evidence="5">
    <location>
        <begin position="208"/>
        <end position="339"/>
    </location>
</feature>
<protein>
    <recommendedName>
        <fullName evidence="2">diguanylate cyclase</fullName>
        <ecNumber evidence="2">2.7.7.65</ecNumber>
    </recommendedName>
</protein>
<comment type="catalytic activity">
    <reaction evidence="3">
        <text>2 GTP = 3',3'-c-di-GMP + 2 diphosphate</text>
        <dbReference type="Rhea" id="RHEA:24898"/>
        <dbReference type="ChEBI" id="CHEBI:33019"/>
        <dbReference type="ChEBI" id="CHEBI:37565"/>
        <dbReference type="ChEBI" id="CHEBI:58805"/>
        <dbReference type="EC" id="2.7.7.65"/>
    </reaction>
</comment>
<proteinExistence type="predicted"/>
<dbReference type="NCBIfam" id="TIGR00254">
    <property type="entry name" value="GGDEF"/>
    <property type="match status" value="1"/>
</dbReference>
<name>A0A934JKK2_9GAMM</name>
<evidence type="ECO:0000313" key="7">
    <source>
        <dbReference type="Proteomes" id="UP000628710"/>
    </source>
</evidence>
<keyword evidence="4" id="KW-0812">Transmembrane</keyword>
<keyword evidence="7" id="KW-1185">Reference proteome</keyword>
<dbReference type="InterPro" id="IPR043128">
    <property type="entry name" value="Rev_trsase/Diguanyl_cyclase"/>
</dbReference>
<feature type="transmembrane region" description="Helical" evidence="4">
    <location>
        <begin position="105"/>
        <end position="133"/>
    </location>
</feature>
<comment type="caution">
    <text evidence="6">The sequence shown here is derived from an EMBL/GenBank/DDBJ whole genome shotgun (WGS) entry which is preliminary data.</text>
</comment>
<keyword evidence="4" id="KW-1133">Transmembrane helix</keyword>
<dbReference type="GO" id="GO:1902201">
    <property type="term" value="P:negative regulation of bacterial-type flagellum-dependent cell motility"/>
    <property type="evidence" value="ECO:0007669"/>
    <property type="project" value="TreeGrafter"/>
</dbReference>
<dbReference type="Pfam" id="PF00990">
    <property type="entry name" value="GGDEF"/>
    <property type="match status" value="1"/>
</dbReference>
<sequence>MIIPSYSANHLPTKVLRGLCLVLSILAIIFAAFNTFVNHIYLLAIIELFFAASSFFLYRYTGKHPFQGWHKRGYIGLIFFSIMYATLTMPLNYGVFFWAFCLPTIYYLILGLRYGIILTCFSLFTIIAAFYINASGADIDLYNKIYLNQLLNFVCGYITLSVISHAYESNKQSNENALYKLAHIDNLTGALNRRAFNNTIESLAEKKLTAFFMLLDVDHFKKVNDQYDHEMGDYVLKQIVTIMSDIAGSDNVFRYGGEEFCILLTDDKFDKPSVLEKAEAIRSTIESTSMISLDPERKVTISIGISRVHPLMDVQHDISLADANLYKAKDQGRNQVVFD</sequence>
<keyword evidence="4" id="KW-0472">Membrane</keyword>
<dbReference type="Gene3D" id="3.30.70.270">
    <property type="match status" value="1"/>
</dbReference>
<dbReference type="PANTHER" id="PTHR45138:SF9">
    <property type="entry name" value="DIGUANYLATE CYCLASE DGCM-RELATED"/>
    <property type="match status" value="1"/>
</dbReference>
<dbReference type="InterPro" id="IPR000160">
    <property type="entry name" value="GGDEF_dom"/>
</dbReference>
<comment type="cofactor">
    <cofactor evidence="1">
        <name>Mg(2+)</name>
        <dbReference type="ChEBI" id="CHEBI:18420"/>
    </cofactor>
</comment>
<dbReference type="Pfam" id="PF20966">
    <property type="entry name" value="MASE6"/>
    <property type="match status" value="1"/>
</dbReference>
<dbReference type="CDD" id="cd01949">
    <property type="entry name" value="GGDEF"/>
    <property type="match status" value="1"/>
</dbReference>
<evidence type="ECO:0000256" key="1">
    <source>
        <dbReference type="ARBA" id="ARBA00001946"/>
    </source>
</evidence>
<dbReference type="FunFam" id="3.30.70.270:FF:000001">
    <property type="entry name" value="Diguanylate cyclase domain protein"/>
    <property type="match status" value="1"/>
</dbReference>
<feature type="transmembrane region" description="Helical" evidence="4">
    <location>
        <begin position="145"/>
        <end position="167"/>
    </location>
</feature>